<dbReference type="Pfam" id="PF00542">
    <property type="entry name" value="Ribosomal_L12"/>
    <property type="match status" value="1"/>
</dbReference>
<protein>
    <recommendedName>
        <fullName evidence="4">Large ribosomal subunit protein bL12</fullName>
    </recommendedName>
</protein>
<dbReference type="GO" id="GO:0003729">
    <property type="term" value="F:mRNA binding"/>
    <property type="evidence" value="ECO:0007669"/>
    <property type="project" value="TreeGrafter"/>
</dbReference>
<dbReference type="InterPro" id="IPR008932">
    <property type="entry name" value="Ribosomal_bL12_oligo"/>
</dbReference>
<dbReference type="PANTHER" id="PTHR45987">
    <property type="entry name" value="39S RIBOSOMAL PROTEIN L12"/>
    <property type="match status" value="1"/>
</dbReference>
<dbReference type="OrthoDB" id="9811748at2"/>
<dbReference type="InterPro" id="IPR014719">
    <property type="entry name" value="Ribosomal_bL12_C/ClpS-like"/>
</dbReference>
<dbReference type="STRING" id="47312.SAMN04489765_4069"/>
<dbReference type="GO" id="GO:0003735">
    <property type="term" value="F:structural constituent of ribosome"/>
    <property type="evidence" value="ECO:0007669"/>
    <property type="project" value="InterPro"/>
</dbReference>
<organism evidence="7 8">
    <name type="scientific">Tsukamurella pulmonis</name>
    <dbReference type="NCBI Taxonomy" id="47312"/>
    <lineage>
        <taxon>Bacteria</taxon>
        <taxon>Bacillati</taxon>
        <taxon>Actinomycetota</taxon>
        <taxon>Actinomycetes</taxon>
        <taxon>Mycobacteriales</taxon>
        <taxon>Tsukamurellaceae</taxon>
        <taxon>Tsukamurella</taxon>
    </lineage>
</organism>
<feature type="domain" description="Large ribosomal subunit protein bL12 C-terminal" evidence="5">
    <location>
        <begin position="64"/>
        <end position="131"/>
    </location>
</feature>
<keyword evidence="8" id="KW-1185">Reference proteome</keyword>
<evidence type="ECO:0000256" key="2">
    <source>
        <dbReference type="ARBA" id="ARBA00022980"/>
    </source>
</evidence>
<dbReference type="FunFam" id="1.20.5.710:FF:000005">
    <property type="entry name" value="50S ribosomal protein L7/L12"/>
    <property type="match status" value="1"/>
</dbReference>
<dbReference type="PROSITE" id="PS00430">
    <property type="entry name" value="TONB_DEPENDENT_REC_1"/>
    <property type="match status" value="1"/>
</dbReference>
<accession>A0A1H1HDG5</accession>
<dbReference type="InterPro" id="IPR010916">
    <property type="entry name" value="TonB_box_CS"/>
</dbReference>
<dbReference type="SUPFAM" id="SSF54736">
    <property type="entry name" value="ClpS-like"/>
    <property type="match status" value="1"/>
</dbReference>
<dbReference type="EMBL" id="FNLF01000002">
    <property type="protein sequence ID" value="SDR23492.1"/>
    <property type="molecule type" value="Genomic_DNA"/>
</dbReference>
<comment type="subunit">
    <text evidence="4">Homodimer. Part of the ribosomal stalk of the 50S ribosomal subunit. Forms a multimeric L10(L12)X complex, where L10 forms an elongated spine to which 2 to 4 L12 dimers bind in a sequential fashion. Binds GTP-bound translation factors.</text>
</comment>
<dbReference type="GO" id="GO:0022625">
    <property type="term" value="C:cytosolic large ribosomal subunit"/>
    <property type="evidence" value="ECO:0007669"/>
    <property type="project" value="TreeGrafter"/>
</dbReference>
<dbReference type="InterPro" id="IPR013823">
    <property type="entry name" value="Ribosomal_bL12_C"/>
</dbReference>
<dbReference type="AlphaFoldDB" id="A0A1H1HDG5"/>
<dbReference type="PANTHER" id="PTHR45987:SF4">
    <property type="entry name" value="LARGE RIBOSOMAL SUBUNIT PROTEIN BL12M"/>
    <property type="match status" value="1"/>
</dbReference>
<evidence type="ECO:0000256" key="3">
    <source>
        <dbReference type="ARBA" id="ARBA00023274"/>
    </source>
</evidence>
<dbReference type="InterPro" id="IPR036235">
    <property type="entry name" value="Ribosomal_bL12_oligo_N_sf"/>
</dbReference>
<evidence type="ECO:0000256" key="4">
    <source>
        <dbReference type="HAMAP-Rule" id="MF_00368"/>
    </source>
</evidence>
<sequence length="131" mass="13425">MAKLTTDELLDAFKELTLLELSEFVKAFEETFEVTAAAPVAVAAAGAAPAAGGDAAAAADQDEFDVILDGAGDKKIQVIKVVRELVSGLGLKEAKDLVEGAPKAILEKVDKEAADAAKAKLEEAGATVSVK</sequence>
<dbReference type="RefSeq" id="WP_068527873.1">
    <property type="nucleotide sequence ID" value="NZ_AP025457.1"/>
</dbReference>
<comment type="function">
    <text evidence="4">Forms part of the ribosomal stalk which helps the ribosome interact with GTP-bound translation factors. Is thus essential for accurate translation.</text>
</comment>
<dbReference type="Gene3D" id="3.30.1390.10">
    <property type="match status" value="1"/>
</dbReference>
<evidence type="ECO:0000259" key="5">
    <source>
        <dbReference type="Pfam" id="PF00542"/>
    </source>
</evidence>
<keyword evidence="2 4" id="KW-0689">Ribosomal protein</keyword>
<reference evidence="8" key="1">
    <citation type="submission" date="2016-10" db="EMBL/GenBank/DDBJ databases">
        <authorList>
            <person name="Varghese N."/>
            <person name="Submissions S."/>
        </authorList>
    </citation>
    <scope>NUCLEOTIDE SEQUENCE [LARGE SCALE GENOMIC DNA]</scope>
    <source>
        <strain evidence="8">DSM 44142</strain>
    </source>
</reference>
<dbReference type="NCBIfam" id="TIGR00855">
    <property type="entry name" value="L12"/>
    <property type="match status" value="1"/>
</dbReference>
<dbReference type="CDD" id="cd00387">
    <property type="entry name" value="Ribosomal_L7_L12"/>
    <property type="match status" value="1"/>
</dbReference>
<dbReference type="Pfam" id="PF16320">
    <property type="entry name" value="Ribosomal_L12_N"/>
    <property type="match status" value="1"/>
</dbReference>
<proteinExistence type="inferred from homology"/>
<evidence type="ECO:0000259" key="6">
    <source>
        <dbReference type="Pfam" id="PF16320"/>
    </source>
</evidence>
<dbReference type="InterPro" id="IPR000206">
    <property type="entry name" value="Ribosomal_bL12"/>
</dbReference>
<comment type="similarity">
    <text evidence="1 4">Belongs to the bacterial ribosomal protein bL12 family.</text>
</comment>
<dbReference type="SUPFAM" id="SSF48300">
    <property type="entry name" value="Ribosomal protein L7/12, oligomerisation (N-terminal) domain"/>
    <property type="match status" value="1"/>
</dbReference>
<dbReference type="Proteomes" id="UP000183053">
    <property type="component" value="Unassembled WGS sequence"/>
</dbReference>
<gene>
    <name evidence="4" type="primary">rplL</name>
    <name evidence="7" type="ORF">SAMN04489765_4069</name>
</gene>
<feature type="domain" description="Large ribosomal subunit protein bL12 oligomerization" evidence="6">
    <location>
        <begin position="5"/>
        <end position="51"/>
    </location>
</feature>
<dbReference type="GO" id="GO:0006412">
    <property type="term" value="P:translation"/>
    <property type="evidence" value="ECO:0007669"/>
    <property type="project" value="UniProtKB-UniRule"/>
</dbReference>
<name>A0A1H1HDG5_9ACTN</name>
<dbReference type="FunFam" id="3.30.1390.10:FF:000001">
    <property type="entry name" value="50S ribosomal protein L7/L12"/>
    <property type="match status" value="1"/>
</dbReference>
<evidence type="ECO:0000313" key="7">
    <source>
        <dbReference type="EMBL" id="SDR23492.1"/>
    </source>
</evidence>
<evidence type="ECO:0000256" key="1">
    <source>
        <dbReference type="ARBA" id="ARBA00007197"/>
    </source>
</evidence>
<dbReference type="Gene3D" id="1.20.5.710">
    <property type="entry name" value="Single helix bin"/>
    <property type="match status" value="1"/>
</dbReference>
<keyword evidence="3 4" id="KW-0687">Ribonucleoprotein</keyword>
<dbReference type="HAMAP" id="MF_00368">
    <property type="entry name" value="Ribosomal_bL12"/>
    <property type="match status" value="1"/>
</dbReference>
<evidence type="ECO:0000313" key="8">
    <source>
        <dbReference type="Proteomes" id="UP000183053"/>
    </source>
</evidence>